<keyword evidence="1" id="KW-1133">Transmembrane helix</keyword>
<evidence type="ECO:0000313" key="2">
    <source>
        <dbReference type="EMBL" id="NNU34766.1"/>
    </source>
</evidence>
<protein>
    <submittedName>
        <fullName evidence="2">Uncharacterized protein</fullName>
    </submittedName>
</protein>
<feature type="non-terminal residue" evidence="2">
    <location>
        <position position="108"/>
    </location>
</feature>
<feature type="transmembrane region" description="Helical" evidence="1">
    <location>
        <begin position="44"/>
        <end position="62"/>
    </location>
</feature>
<dbReference type="EMBL" id="JABFCR010000067">
    <property type="protein sequence ID" value="NNU34766.1"/>
    <property type="molecule type" value="Genomic_DNA"/>
</dbReference>
<evidence type="ECO:0000313" key="3">
    <source>
        <dbReference type="Proteomes" id="UP000566071"/>
    </source>
</evidence>
<keyword evidence="3" id="KW-1185">Reference proteome</keyword>
<feature type="transmembrane region" description="Helical" evidence="1">
    <location>
        <begin position="12"/>
        <end position="32"/>
    </location>
</feature>
<sequence length="108" mass="11354">MAPLTCVVSPTLTTVPAVFGVNVRASFLIVNLSGMIAVIESPAIVQVTSVVILPALFLASILTDVNPASSFVVPGVSAPLPVLPFYNPIRLRLLKKLIANIFLSLINS</sequence>
<organism evidence="2 3">
    <name type="scientific">Mucilaginibacter humi</name>
    <dbReference type="NCBI Taxonomy" id="2732510"/>
    <lineage>
        <taxon>Bacteria</taxon>
        <taxon>Pseudomonadati</taxon>
        <taxon>Bacteroidota</taxon>
        <taxon>Sphingobacteriia</taxon>
        <taxon>Sphingobacteriales</taxon>
        <taxon>Sphingobacteriaceae</taxon>
        <taxon>Mucilaginibacter</taxon>
    </lineage>
</organism>
<dbReference type="Proteomes" id="UP000566071">
    <property type="component" value="Unassembled WGS sequence"/>
</dbReference>
<proteinExistence type="predicted"/>
<accession>A0ABX1W3G5</accession>
<keyword evidence="1" id="KW-0812">Transmembrane</keyword>
<keyword evidence="1" id="KW-0472">Membrane</keyword>
<comment type="caution">
    <text evidence="2">The sequence shown here is derived from an EMBL/GenBank/DDBJ whole genome shotgun (WGS) entry which is preliminary data.</text>
</comment>
<gene>
    <name evidence="2" type="ORF">HK413_13150</name>
</gene>
<reference evidence="2 3" key="1">
    <citation type="submission" date="2020-05" db="EMBL/GenBank/DDBJ databases">
        <authorList>
            <person name="Khan S.A."/>
            <person name="Jeon C.O."/>
            <person name="Chun B.H."/>
        </authorList>
    </citation>
    <scope>NUCLEOTIDE SEQUENCE [LARGE SCALE GENOMIC DNA]</scope>
    <source>
        <strain evidence="2 3">S1162</strain>
    </source>
</reference>
<name>A0ABX1W3G5_9SPHI</name>
<evidence type="ECO:0000256" key="1">
    <source>
        <dbReference type="SAM" id="Phobius"/>
    </source>
</evidence>